<proteinExistence type="predicted"/>
<name>A0A0D8ZRI7_9CYAN</name>
<gene>
    <name evidence="1" type="ORF">UH38_21450</name>
</gene>
<evidence type="ECO:0000313" key="1">
    <source>
        <dbReference type="EMBL" id="KJH69806.1"/>
    </source>
</evidence>
<dbReference type="AlphaFoldDB" id="A0A0D8ZRI7"/>
<dbReference type="EMBL" id="JYON01000033">
    <property type="protein sequence ID" value="KJH69806.1"/>
    <property type="molecule type" value="Genomic_DNA"/>
</dbReference>
<reference evidence="1 2" key="1">
    <citation type="submission" date="2015-02" db="EMBL/GenBank/DDBJ databases">
        <title>Draft genome of a novel marine cyanobacterium (Chroococcales) isolated from South Atlantic Ocean.</title>
        <authorList>
            <person name="Rigonato J."/>
            <person name="Alvarenga D.O."/>
            <person name="Branco L.H."/>
            <person name="Varani A.M."/>
            <person name="Brandini F.P."/>
            <person name="Fiore M.F."/>
        </authorList>
    </citation>
    <scope>NUCLEOTIDE SEQUENCE [LARGE SCALE GENOMIC DNA]</scope>
    <source>
        <strain evidence="1 2">CENA595</strain>
    </source>
</reference>
<protein>
    <submittedName>
        <fullName evidence="1">Uncharacterized protein</fullName>
    </submittedName>
</protein>
<dbReference type="Proteomes" id="UP000032452">
    <property type="component" value="Unassembled WGS sequence"/>
</dbReference>
<accession>A0A0D8ZRI7</accession>
<comment type="caution">
    <text evidence="1">The sequence shown here is derived from an EMBL/GenBank/DDBJ whole genome shotgun (WGS) entry which is preliminary data.</text>
</comment>
<sequence>ILVRLTFNFKLVDYHGYRPITIFMLTRTAQKRFAIAIVYFVGAPRLRERAFGERAFGREDSLPKRRVKESSFPKRRVREYSRRKAGFAIHHPVNPVRCNGSLLASLR</sequence>
<evidence type="ECO:0000313" key="2">
    <source>
        <dbReference type="Proteomes" id="UP000032452"/>
    </source>
</evidence>
<organism evidence="1 2">
    <name type="scientific">Aliterella atlantica CENA595</name>
    <dbReference type="NCBI Taxonomy" id="1618023"/>
    <lineage>
        <taxon>Bacteria</taxon>
        <taxon>Bacillati</taxon>
        <taxon>Cyanobacteriota</taxon>
        <taxon>Cyanophyceae</taxon>
        <taxon>Chroococcidiopsidales</taxon>
        <taxon>Aliterellaceae</taxon>
        <taxon>Aliterella</taxon>
    </lineage>
</organism>
<feature type="non-terminal residue" evidence="1">
    <location>
        <position position="1"/>
    </location>
</feature>
<keyword evidence="2" id="KW-1185">Reference proteome</keyword>